<evidence type="ECO:0000313" key="1">
    <source>
        <dbReference type="EMBL" id="PKI48735.1"/>
    </source>
</evidence>
<keyword evidence="2" id="KW-1185">Reference proteome</keyword>
<reference evidence="1 2" key="1">
    <citation type="submission" date="2017-11" db="EMBL/GenBank/DDBJ databases">
        <title>De-novo sequencing of pomegranate (Punica granatum L.) genome.</title>
        <authorList>
            <person name="Akparov Z."/>
            <person name="Amiraslanov A."/>
            <person name="Hajiyeva S."/>
            <person name="Abbasov M."/>
            <person name="Kaur K."/>
            <person name="Hamwieh A."/>
            <person name="Solovyev V."/>
            <person name="Salamov A."/>
            <person name="Braich B."/>
            <person name="Kosarev P."/>
            <person name="Mahmoud A."/>
            <person name="Hajiyev E."/>
            <person name="Babayeva S."/>
            <person name="Izzatullayeva V."/>
            <person name="Mammadov A."/>
            <person name="Mammadov A."/>
            <person name="Sharifova S."/>
            <person name="Ojaghi J."/>
            <person name="Eynullazada K."/>
            <person name="Bayramov B."/>
            <person name="Abdulazimova A."/>
            <person name="Shahmuradov I."/>
        </authorList>
    </citation>
    <scope>NUCLEOTIDE SEQUENCE [LARGE SCALE GENOMIC DNA]</scope>
    <source>
        <strain evidence="2">cv. AG2017</strain>
        <tissue evidence="1">Leaf</tissue>
    </source>
</reference>
<organism evidence="1 2">
    <name type="scientific">Punica granatum</name>
    <name type="common">Pomegranate</name>
    <dbReference type="NCBI Taxonomy" id="22663"/>
    <lineage>
        <taxon>Eukaryota</taxon>
        <taxon>Viridiplantae</taxon>
        <taxon>Streptophyta</taxon>
        <taxon>Embryophyta</taxon>
        <taxon>Tracheophyta</taxon>
        <taxon>Spermatophyta</taxon>
        <taxon>Magnoliopsida</taxon>
        <taxon>eudicotyledons</taxon>
        <taxon>Gunneridae</taxon>
        <taxon>Pentapetalae</taxon>
        <taxon>rosids</taxon>
        <taxon>malvids</taxon>
        <taxon>Myrtales</taxon>
        <taxon>Lythraceae</taxon>
        <taxon>Punica</taxon>
    </lineage>
</organism>
<proteinExistence type="predicted"/>
<evidence type="ECO:0000313" key="2">
    <source>
        <dbReference type="Proteomes" id="UP000233551"/>
    </source>
</evidence>
<dbReference type="EMBL" id="PGOL01002347">
    <property type="protein sequence ID" value="PKI48735.1"/>
    <property type="molecule type" value="Genomic_DNA"/>
</dbReference>
<protein>
    <submittedName>
        <fullName evidence="1">Uncharacterized protein</fullName>
    </submittedName>
</protein>
<dbReference type="AlphaFoldDB" id="A0A2I0IXS4"/>
<name>A0A2I0IXS4_PUNGR</name>
<sequence>MQRPPGEKQHAHGQDQHPFDQKKQTMLGNFWQAARLRTFSFSSLSCGSKRDYIAKESSPFSSCGSSMALFLPPLFFTMFPSAPVLQIPHLNLHNPHLLKLHNRPMMVSLSSQAHYIPASLCSPSMSLFTLPQRDADIGREHADFRLEDVALGHNTASYHILAKYEELEHKINELVNLGVIKESLSF</sequence>
<comment type="caution">
    <text evidence="1">The sequence shown here is derived from an EMBL/GenBank/DDBJ whole genome shotgun (WGS) entry which is preliminary data.</text>
</comment>
<gene>
    <name evidence="1" type="ORF">CRG98_030876</name>
</gene>
<dbReference type="Proteomes" id="UP000233551">
    <property type="component" value="Unassembled WGS sequence"/>
</dbReference>
<accession>A0A2I0IXS4</accession>